<evidence type="ECO:0000256" key="1">
    <source>
        <dbReference type="ARBA" id="ARBA00004651"/>
    </source>
</evidence>
<dbReference type="InterPro" id="IPR054384">
    <property type="entry name" value="SecDF_P1_head"/>
</dbReference>
<evidence type="ECO:0000256" key="7">
    <source>
        <dbReference type="ARBA" id="ARBA00023010"/>
    </source>
</evidence>
<keyword evidence="2 9" id="KW-0813">Transport</keyword>
<evidence type="ECO:0000256" key="5">
    <source>
        <dbReference type="ARBA" id="ARBA00022927"/>
    </source>
</evidence>
<feature type="transmembrane region" description="Helical" evidence="9">
    <location>
        <begin position="342"/>
        <end position="364"/>
    </location>
</feature>
<dbReference type="GO" id="GO:0065002">
    <property type="term" value="P:intracellular protein transmembrane transport"/>
    <property type="evidence" value="ECO:0007669"/>
    <property type="project" value="UniProtKB-UniRule"/>
</dbReference>
<dbReference type="SUPFAM" id="SSF82866">
    <property type="entry name" value="Multidrug efflux transporter AcrB transmembrane domain"/>
    <property type="match status" value="1"/>
</dbReference>
<dbReference type="PANTHER" id="PTHR30081">
    <property type="entry name" value="PROTEIN-EXPORT MEMBRANE PROTEIN SEC"/>
    <property type="match status" value="1"/>
</dbReference>
<evidence type="ECO:0000256" key="3">
    <source>
        <dbReference type="ARBA" id="ARBA00022475"/>
    </source>
</evidence>
<dbReference type="GO" id="GO:0043952">
    <property type="term" value="P:protein transport by the Sec complex"/>
    <property type="evidence" value="ECO:0007669"/>
    <property type="project" value="UniProtKB-UniRule"/>
</dbReference>
<dbReference type="RefSeq" id="WP_273380076.1">
    <property type="nucleotide sequence ID" value="NZ_PIUK01000123.1"/>
</dbReference>
<evidence type="ECO:0000259" key="11">
    <source>
        <dbReference type="Pfam" id="PF21760"/>
    </source>
</evidence>
<keyword evidence="6 9" id="KW-1133">Transmembrane helix</keyword>
<dbReference type="GO" id="GO:0015450">
    <property type="term" value="F:protein-transporting ATPase activity"/>
    <property type="evidence" value="ECO:0007669"/>
    <property type="project" value="InterPro"/>
</dbReference>
<keyword evidence="8 9" id="KW-0472">Membrane</keyword>
<dbReference type="GO" id="GO:0006605">
    <property type="term" value="P:protein targeting"/>
    <property type="evidence" value="ECO:0007669"/>
    <property type="project" value="UniProtKB-UniRule"/>
</dbReference>
<keyword evidence="7 9" id="KW-0811">Translocation</keyword>
<dbReference type="NCBIfam" id="TIGR01129">
    <property type="entry name" value="secD"/>
    <property type="match status" value="1"/>
</dbReference>
<comment type="caution">
    <text evidence="13">The sequence shown here is derived from an EMBL/GenBank/DDBJ whole genome shotgun (WGS) entry which is preliminary data.</text>
</comment>
<evidence type="ECO:0000256" key="4">
    <source>
        <dbReference type="ARBA" id="ARBA00022692"/>
    </source>
</evidence>
<dbReference type="InterPro" id="IPR022813">
    <property type="entry name" value="SecD/SecF_arch_bac"/>
</dbReference>
<dbReference type="Gene3D" id="1.20.1640.10">
    <property type="entry name" value="Multidrug efflux transporter AcrB transmembrane domain"/>
    <property type="match status" value="1"/>
</dbReference>
<dbReference type="EMBL" id="PIUK01000123">
    <property type="protein sequence ID" value="MBY6276950.1"/>
    <property type="molecule type" value="Genomic_DNA"/>
</dbReference>
<comment type="subunit">
    <text evidence="9">Forms a complex with SecF. Part of the essential Sec protein translocation apparatus which comprises SecA, SecYEG and auxiliary proteins SecDF. Other proteins may also be involved.</text>
</comment>
<dbReference type="Gene3D" id="3.30.70.3220">
    <property type="match status" value="1"/>
</dbReference>
<dbReference type="FunFam" id="1.20.1640.10:FF:000004">
    <property type="entry name" value="Protein translocase subunit SecD"/>
    <property type="match status" value="1"/>
</dbReference>
<accession>A0A953LEW6</accession>
<dbReference type="InterPro" id="IPR048634">
    <property type="entry name" value="SecD_SecF_C"/>
</dbReference>
<keyword evidence="5 9" id="KW-0653">Protein transport</keyword>
<dbReference type="NCBIfam" id="TIGR00916">
    <property type="entry name" value="2A0604s01"/>
    <property type="match status" value="1"/>
</dbReference>
<comment type="subcellular location">
    <subcellularLocation>
        <location evidence="1 9">Cell membrane</location>
        <topology evidence="1 9">Multi-pass membrane protein</topology>
    </subcellularLocation>
</comment>
<dbReference type="InterPro" id="IPR055344">
    <property type="entry name" value="SecD_SecF_C_bact"/>
</dbReference>
<dbReference type="InterPro" id="IPR048631">
    <property type="entry name" value="SecD_1st"/>
</dbReference>
<evidence type="ECO:0000259" key="10">
    <source>
        <dbReference type="Pfam" id="PF02355"/>
    </source>
</evidence>
<evidence type="ECO:0000256" key="8">
    <source>
        <dbReference type="ARBA" id="ARBA00023136"/>
    </source>
</evidence>
<sequence length="416" mass="43959">MRGGSNALVLALILAVVGGVIGFYLTPHPQTGSARILQHMKLGLDLQGGAHIVLEGVDSELGEVTPERIQAARGVIENRINSLGVSEPIVQVDGQNRIIVEIAGVTDIDRARELIGRTAVLKFIDPDGNEVLNGNDVEKAGVAQNPTGGGFVVTLKLKGEGPQKFYDATSKWVGSPIYILLDDEIISAPTVQEPIPGGEATITGHFTVEEAGTLANLINGGALPVKLVEVEARMVSATLGADSVAKSLRAGWIGIVGVLLFMILLYRIPGLLADIALGVYAILNMVVLLAIDAVFTLPGIAGLLLGIAMAVDGNVIIFERIKEELRKGKGLRSGIDAGFHRAYVTVLDSQITTAIAAGILWYLGTGPVRGFAVTLFVGTVLSIFTAITFTRWLVKLTVDTGWFNKRTLFGVKEVAG</sequence>
<feature type="transmembrane region" description="Helical" evidence="9">
    <location>
        <begin position="250"/>
        <end position="268"/>
    </location>
</feature>
<dbReference type="Pfam" id="PF21760">
    <property type="entry name" value="SecD_1st"/>
    <property type="match status" value="1"/>
</dbReference>
<dbReference type="GO" id="GO:0005886">
    <property type="term" value="C:plasma membrane"/>
    <property type="evidence" value="ECO:0007669"/>
    <property type="project" value="UniProtKB-SubCell"/>
</dbReference>
<dbReference type="Proteomes" id="UP000732377">
    <property type="component" value="Unassembled WGS sequence"/>
</dbReference>
<feature type="domain" description="Protein translocase subunit SecDF P1" evidence="11">
    <location>
        <begin position="70"/>
        <end position="127"/>
    </location>
</feature>
<name>A0A953LEW6_SYMTR</name>
<dbReference type="Pfam" id="PF22599">
    <property type="entry name" value="SecDF_P1_head"/>
    <property type="match status" value="1"/>
</dbReference>
<dbReference type="PANTHER" id="PTHR30081:SF1">
    <property type="entry name" value="PROTEIN TRANSLOCASE SUBUNIT SECD"/>
    <property type="match status" value="1"/>
</dbReference>
<feature type="transmembrane region" description="Helical" evidence="9">
    <location>
        <begin position="370"/>
        <end position="394"/>
    </location>
</feature>
<dbReference type="InterPro" id="IPR005791">
    <property type="entry name" value="SecD"/>
</dbReference>
<dbReference type="Pfam" id="PF02355">
    <property type="entry name" value="SecD_SecF_C"/>
    <property type="match status" value="1"/>
</dbReference>
<evidence type="ECO:0000256" key="2">
    <source>
        <dbReference type="ARBA" id="ARBA00022448"/>
    </source>
</evidence>
<comment type="similarity">
    <text evidence="9">Belongs to the SecD/SecF family. SecD subfamily.</text>
</comment>
<proteinExistence type="inferred from homology"/>
<feature type="domain" description="SecDF P1 head subdomain" evidence="12">
    <location>
        <begin position="130"/>
        <end position="225"/>
    </location>
</feature>
<organism evidence="13 14">
    <name type="scientific">Symbiobacterium thermophilum</name>
    <dbReference type="NCBI Taxonomy" id="2734"/>
    <lineage>
        <taxon>Bacteria</taxon>
        <taxon>Bacillati</taxon>
        <taxon>Bacillota</taxon>
        <taxon>Clostridia</taxon>
        <taxon>Eubacteriales</taxon>
        <taxon>Symbiobacteriaceae</taxon>
        <taxon>Symbiobacterium</taxon>
    </lineage>
</organism>
<protein>
    <recommendedName>
        <fullName evidence="9">Protein translocase subunit SecD</fullName>
    </recommendedName>
</protein>
<evidence type="ECO:0000313" key="13">
    <source>
        <dbReference type="EMBL" id="MBY6276950.1"/>
    </source>
</evidence>
<comment type="function">
    <text evidence="9">Part of the Sec protein translocase complex. Interacts with the SecYEG preprotein conducting channel. SecDF uses the proton motive force (PMF) to complete protein translocation after the ATP-dependent function of SecA.</text>
</comment>
<evidence type="ECO:0000256" key="9">
    <source>
        <dbReference type="HAMAP-Rule" id="MF_01463"/>
    </source>
</evidence>
<evidence type="ECO:0000313" key="14">
    <source>
        <dbReference type="Proteomes" id="UP000732377"/>
    </source>
</evidence>
<keyword evidence="4 9" id="KW-0812">Transmembrane</keyword>
<comment type="caution">
    <text evidence="9">Lacks conserved residue(s) required for the propagation of feature annotation.</text>
</comment>
<dbReference type="HAMAP" id="MF_01463_B">
    <property type="entry name" value="SecD_B"/>
    <property type="match status" value="1"/>
</dbReference>
<reference evidence="13" key="1">
    <citation type="submission" date="2017-11" db="EMBL/GenBank/DDBJ databases">
        <title>Three new genomes from thermophilic consortium.</title>
        <authorList>
            <person name="Quaggio R."/>
            <person name="Amgarten D."/>
            <person name="Setubal J.C."/>
        </authorList>
    </citation>
    <scope>NUCLEOTIDE SEQUENCE</scope>
    <source>
        <strain evidence="13">ZCTH01-B2</strain>
    </source>
</reference>
<gene>
    <name evidence="9 13" type="primary">secD</name>
    <name evidence="13" type="ORF">CWE10_12190</name>
</gene>
<feature type="domain" description="Protein export membrane protein SecD/SecF C-terminal" evidence="10">
    <location>
        <begin position="230"/>
        <end position="390"/>
    </location>
</feature>
<keyword evidence="3 9" id="KW-1003">Cell membrane</keyword>
<dbReference type="AlphaFoldDB" id="A0A953LEW6"/>
<evidence type="ECO:0000259" key="12">
    <source>
        <dbReference type="Pfam" id="PF22599"/>
    </source>
</evidence>
<evidence type="ECO:0000256" key="6">
    <source>
        <dbReference type="ARBA" id="ARBA00022989"/>
    </source>
</evidence>